<protein>
    <submittedName>
        <fullName evidence="5">Sugar ABC transporter substrate-binding protein</fullName>
    </submittedName>
</protein>
<dbReference type="InterPro" id="IPR049712">
    <property type="entry name" value="Poly_export"/>
</dbReference>
<organism evidence="5 6">
    <name type="scientific">Oryzomonas rubra</name>
    <dbReference type="NCBI Taxonomy" id="2509454"/>
    <lineage>
        <taxon>Bacteria</taxon>
        <taxon>Pseudomonadati</taxon>
        <taxon>Thermodesulfobacteriota</taxon>
        <taxon>Desulfuromonadia</taxon>
        <taxon>Geobacterales</taxon>
        <taxon>Geobacteraceae</taxon>
        <taxon>Oryzomonas</taxon>
    </lineage>
</organism>
<dbReference type="Proteomes" id="UP000324298">
    <property type="component" value="Unassembled WGS sequence"/>
</dbReference>
<reference evidence="5 6" key="1">
    <citation type="submission" date="2019-04" db="EMBL/GenBank/DDBJ databases">
        <title>Geobacter ruber sp. nov., ferric-reducing bacteria isolated from paddy soil.</title>
        <authorList>
            <person name="Xu Z."/>
            <person name="Masuda Y."/>
            <person name="Itoh H."/>
            <person name="Senoo K."/>
        </authorList>
    </citation>
    <scope>NUCLEOTIDE SEQUENCE [LARGE SCALE GENOMIC DNA]</scope>
    <source>
        <strain evidence="5 6">Red88</strain>
    </source>
</reference>
<evidence type="ECO:0000256" key="2">
    <source>
        <dbReference type="SAM" id="SignalP"/>
    </source>
</evidence>
<dbReference type="OrthoDB" id="193635at2"/>
<feature type="chain" id="PRO_5022790050" evidence="2">
    <location>
        <begin position="24"/>
        <end position="269"/>
    </location>
</feature>
<feature type="domain" description="Polysaccharide export protein N-terminal" evidence="3">
    <location>
        <begin position="23"/>
        <end position="95"/>
    </location>
</feature>
<comment type="caution">
    <text evidence="5">The sequence shown here is derived from an EMBL/GenBank/DDBJ whole genome shotgun (WGS) entry which is preliminary data.</text>
</comment>
<feature type="signal peptide" evidence="2">
    <location>
        <begin position="1"/>
        <end position="23"/>
    </location>
</feature>
<sequence length="269" mass="29623">MRINLMAACIGMLFLMTPLASGAADYVIGEGDGLDISVWGVKELTFSVKVRPDGKITVPGLGDVAASGATPKELQVSLGTRLRELVKNPIVTVTVRDITNSKVYIYGGGIKSGVYDLQRRTTLLQLLCTLGEVKTADLRRAYLLRNGKRVKEDFYKLFIKGESENDILLESGDSLFIPLLLDKNVYILGAVLTPKAVEYREGMRVMEAILEAGGFTKFADQDDIVIRRKVGQKEQSLEVKAKKLFKQGDLSQNLVLEAGDYVLVKESLF</sequence>
<feature type="domain" description="Soluble ligand binding" evidence="4">
    <location>
        <begin position="185"/>
        <end position="231"/>
    </location>
</feature>
<evidence type="ECO:0000256" key="1">
    <source>
        <dbReference type="ARBA" id="ARBA00022729"/>
    </source>
</evidence>
<dbReference type="Gene3D" id="3.30.1950.10">
    <property type="entry name" value="wza like domain"/>
    <property type="match status" value="1"/>
</dbReference>
<keyword evidence="6" id="KW-1185">Reference proteome</keyword>
<evidence type="ECO:0000259" key="3">
    <source>
        <dbReference type="Pfam" id="PF02563"/>
    </source>
</evidence>
<dbReference type="Pfam" id="PF10531">
    <property type="entry name" value="SLBB"/>
    <property type="match status" value="1"/>
</dbReference>
<dbReference type="PANTHER" id="PTHR33619:SF3">
    <property type="entry name" value="POLYSACCHARIDE EXPORT PROTEIN GFCE-RELATED"/>
    <property type="match status" value="1"/>
</dbReference>
<dbReference type="InterPro" id="IPR003715">
    <property type="entry name" value="Poly_export_N"/>
</dbReference>
<evidence type="ECO:0000313" key="6">
    <source>
        <dbReference type="Proteomes" id="UP000324298"/>
    </source>
</evidence>
<keyword evidence="1 2" id="KW-0732">Signal</keyword>
<proteinExistence type="predicted"/>
<dbReference type="RefSeq" id="WP_149307973.1">
    <property type="nucleotide sequence ID" value="NZ_SRSD01000007.1"/>
</dbReference>
<dbReference type="PANTHER" id="PTHR33619">
    <property type="entry name" value="POLYSACCHARIDE EXPORT PROTEIN GFCE-RELATED"/>
    <property type="match status" value="1"/>
</dbReference>
<dbReference type="AlphaFoldDB" id="A0A5A9XBL2"/>
<dbReference type="Gene3D" id="3.10.560.10">
    <property type="entry name" value="Outer membrane lipoprotein wza domain like"/>
    <property type="match status" value="1"/>
</dbReference>
<dbReference type="Pfam" id="PF02563">
    <property type="entry name" value="Poly_export"/>
    <property type="match status" value="1"/>
</dbReference>
<gene>
    <name evidence="5" type="ORF">ET418_12520</name>
</gene>
<dbReference type="InterPro" id="IPR019554">
    <property type="entry name" value="Soluble_ligand-bd"/>
</dbReference>
<name>A0A5A9XBL2_9BACT</name>
<evidence type="ECO:0000313" key="5">
    <source>
        <dbReference type="EMBL" id="KAA0890477.1"/>
    </source>
</evidence>
<dbReference type="EMBL" id="SRSD01000007">
    <property type="protein sequence ID" value="KAA0890477.1"/>
    <property type="molecule type" value="Genomic_DNA"/>
</dbReference>
<evidence type="ECO:0000259" key="4">
    <source>
        <dbReference type="Pfam" id="PF10531"/>
    </source>
</evidence>
<accession>A0A5A9XBL2</accession>
<dbReference type="GO" id="GO:0015159">
    <property type="term" value="F:polysaccharide transmembrane transporter activity"/>
    <property type="evidence" value="ECO:0007669"/>
    <property type="project" value="InterPro"/>
</dbReference>